<gene>
    <name evidence="8" type="primary">LOC34623329</name>
</gene>
<evidence type="ECO:0000256" key="2">
    <source>
        <dbReference type="ARBA" id="ARBA00022692"/>
    </source>
</evidence>
<evidence type="ECO:0000256" key="1">
    <source>
        <dbReference type="ARBA" id="ARBA00004141"/>
    </source>
</evidence>
<keyword evidence="4 6" id="KW-0472">Membrane</keyword>
<feature type="transmembrane region" description="Helical" evidence="6">
    <location>
        <begin position="506"/>
        <end position="528"/>
    </location>
</feature>
<evidence type="ECO:0000313" key="7">
    <source>
        <dbReference type="Proteomes" id="UP000515125"/>
    </source>
</evidence>
<dbReference type="InterPro" id="IPR005178">
    <property type="entry name" value="Ostalpha/TMEM184C"/>
</dbReference>
<accession>A0A6P6S2B9</accession>
<evidence type="ECO:0000256" key="4">
    <source>
        <dbReference type="ARBA" id="ARBA00023136"/>
    </source>
</evidence>
<comment type="subcellular location">
    <subcellularLocation>
        <location evidence="1">Membrane</location>
        <topology evidence="1">Multi-pass membrane protein</topology>
    </subcellularLocation>
</comment>
<dbReference type="Proteomes" id="UP000515125">
    <property type="component" value="Unplaced"/>
</dbReference>
<organism evidence="7 8">
    <name type="scientific">Cyclospora cayetanensis</name>
    <dbReference type="NCBI Taxonomy" id="88456"/>
    <lineage>
        <taxon>Eukaryota</taxon>
        <taxon>Sar</taxon>
        <taxon>Alveolata</taxon>
        <taxon>Apicomplexa</taxon>
        <taxon>Conoidasida</taxon>
        <taxon>Coccidia</taxon>
        <taxon>Eucoccidiorida</taxon>
        <taxon>Eimeriorina</taxon>
        <taxon>Eimeriidae</taxon>
        <taxon>Cyclospora</taxon>
    </lineage>
</organism>
<evidence type="ECO:0000256" key="5">
    <source>
        <dbReference type="SAM" id="MobiDB-lite"/>
    </source>
</evidence>
<evidence type="ECO:0000313" key="8">
    <source>
        <dbReference type="RefSeq" id="XP_026193812.1"/>
    </source>
</evidence>
<protein>
    <submittedName>
        <fullName evidence="8">Uncharacterized protein LOC34623329</fullName>
    </submittedName>
</protein>
<evidence type="ECO:0000256" key="3">
    <source>
        <dbReference type="ARBA" id="ARBA00022989"/>
    </source>
</evidence>
<dbReference type="AlphaFoldDB" id="A0A6P6S2B9"/>
<dbReference type="RefSeq" id="XP_026193812.1">
    <property type="nucleotide sequence ID" value="XM_026338027.1"/>
</dbReference>
<name>A0A6P6S2B9_9EIME</name>
<evidence type="ECO:0000256" key="6">
    <source>
        <dbReference type="SAM" id="Phobius"/>
    </source>
</evidence>
<dbReference type="OrthoDB" id="347921at2759"/>
<feature type="transmembrane region" description="Helical" evidence="6">
    <location>
        <begin position="590"/>
        <end position="613"/>
    </location>
</feature>
<dbReference type="GeneID" id="34623329"/>
<sequence>MLHLLGGPDCTLRLLEQQHRLPSQEEIDRAMKDAEEAASCADTPELAVHSAPAAWKQAAGDALASCSGPGTAAQRLAAEAGRSGLPALVTPPSATAAAAEACGGDAAKGTRADLDGVEGVSVDPSVSQEAPQKNGMPPCCDSTAAAAPLSSRNSRSANNADTPKPKQLSLWRRCREKLHMHRLVRGEGSKETFEGGLRGLLEAQGGVEAAAESVPQNAWQQPPLVGVSPLQQTLVSAPASAVVAAAEPSSSGLPEPQQPLRPLARTVAGALEAVGTKPPTESATRGISSVAAEGEGCSNAPLEGALFEYPLTTSSGVDVYGQRLPQPLFRGVGSAEGGEQGMAVMTCSTCSSSLAAQGASAPLLTAGEQPSGAPLLLQLRRQTRNALALKSLDACAAATALAARSSGVAHDEEACKWAAAEKTWRIWFVPPLCCFAWHTKPRSFSAWDLRMSYYCLVPFTLLKLLRVLLCYMLPMLMHLGNDNNSKDAAADPAEGGGGEQHVLQRLLQLFCFLSLVLAMWGLAVVFIATRPLLKPFKIGWKFSCLKALVFFIQLLELVAEVLQPLSHITTASGAEAATEAALATVAARRVYVFTFLELLGSAVCAVMAACVFTPSDLLLAHRRLQVLLQYIPRGASTDNGEAWWPPRRWP</sequence>
<keyword evidence="2 6" id="KW-0812">Transmembrane</keyword>
<feature type="region of interest" description="Disordered" evidence="5">
    <location>
        <begin position="116"/>
        <end position="166"/>
    </location>
</feature>
<dbReference type="Pfam" id="PF03619">
    <property type="entry name" value="Solute_trans_a"/>
    <property type="match status" value="1"/>
</dbReference>
<keyword evidence="3 6" id="KW-1133">Transmembrane helix</keyword>
<reference evidence="8" key="1">
    <citation type="submission" date="2025-08" db="UniProtKB">
        <authorList>
            <consortium name="RefSeq"/>
        </authorList>
    </citation>
    <scope>IDENTIFICATION</scope>
</reference>
<feature type="compositionally biased region" description="Low complexity" evidence="5">
    <location>
        <begin position="144"/>
        <end position="160"/>
    </location>
</feature>
<keyword evidence="7" id="KW-1185">Reference proteome</keyword>
<proteinExistence type="predicted"/>
<dbReference type="GO" id="GO:0016020">
    <property type="term" value="C:membrane"/>
    <property type="evidence" value="ECO:0007669"/>
    <property type="project" value="UniProtKB-SubCell"/>
</dbReference>